<dbReference type="AlphaFoldDB" id="W1Q0Y4"/>
<dbReference type="Gramene" id="ERN13880">
    <property type="protein sequence ID" value="ERN13880"/>
    <property type="gene ID" value="AMTR_s00021p00049000"/>
</dbReference>
<accession>W1Q0Y4</accession>
<evidence type="ECO:0000313" key="2">
    <source>
        <dbReference type="EMBL" id="ERN13880.1"/>
    </source>
</evidence>
<dbReference type="Proteomes" id="UP000017836">
    <property type="component" value="Unassembled WGS sequence"/>
</dbReference>
<sequence>MRRENTWRARACLVREMECSEGERRWSAERTRGDGAHREPSRRGSDCLAREMERSEGERRWSAERARGDGAQKEPLRRESAWGERRRLFPESARVEKTSAGPSEKEYFIFSNR</sequence>
<proteinExistence type="predicted"/>
<name>W1Q0Y4_AMBTC</name>
<keyword evidence="3" id="KW-1185">Reference proteome</keyword>
<dbReference type="HOGENOM" id="CLU_2136830_0_0_1"/>
<dbReference type="EMBL" id="KI392560">
    <property type="protein sequence ID" value="ERN13880.1"/>
    <property type="molecule type" value="Genomic_DNA"/>
</dbReference>
<organism evidence="2 3">
    <name type="scientific">Amborella trichopoda</name>
    <dbReference type="NCBI Taxonomy" id="13333"/>
    <lineage>
        <taxon>Eukaryota</taxon>
        <taxon>Viridiplantae</taxon>
        <taxon>Streptophyta</taxon>
        <taxon>Embryophyta</taxon>
        <taxon>Tracheophyta</taxon>
        <taxon>Spermatophyta</taxon>
        <taxon>Magnoliopsida</taxon>
        <taxon>Amborellales</taxon>
        <taxon>Amborellaceae</taxon>
        <taxon>Amborella</taxon>
    </lineage>
</organism>
<evidence type="ECO:0000256" key="1">
    <source>
        <dbReference type="SAM" id="MobiDB-lite"/>
    </source>
</evidence>
<reference evidence="3" key="1">
    <citation type="journal article" date="2013" name="Science">
        <title>The Amborella genome and the evolution of flowering plants.</title>
        <authorList>
            <consortium name="Amborella Genome Project"/>
        </authorList>
    </citation>
    <scope>NUCLEOTIDE SEQUENCE [LARGE SCALE GENOMIC DNA]</scope>
</reference>
<gene>
    <name evidence="2" type="ORF">AMTR_s00021p00049000</name>
</gene>
<feature type="region of interest" description="Disordered" evidence="1">
    <location>
        <begin position="19"/>
        <end position="82"/>
    </location>
</feature>
<protein>
    <submittedName>
        <fullName evidence="2">Uncharacterized protein</fullName>
    </submittedName>
</protein>
<evidence type="ECO:0000313" key="3">
    <source>
        <dbReference type="Proteomes" id="UP000017836"/>
    </source>
</evidence>